<dbReference type="Proteomes" id="UP000247702">
    <property type="component" value="Unassembled WGS sequence"/>
</dbReference>
<evidence type="ECO:0000313" key="4">
    <source>
        <dbReference type="Proteomes" id="UP000247702"/>
    </source>
</evidence>
<comment type="caution">
    <text evidence="2">The sequence shown here is derived from an EMBL/GenBank/DDBJ whole genome shotgun (WGS) entry which is preliminary data.</text>
</comment>
<dbReference type="InterPro" id="IPR050167">
    <property type="entry name" value="Ser_Thr_protein_kinase"/>
</dbReference>
<dbReference type="EMBL" id="BEXD01004137">
    <property type="protein sequence ID" value="GBC07325.1"/>
    <property type="molecule type" value="Genomic_DNA"/>
</dbReference>
<dbReference type="Pfam" id="PF07714">
    <property type="entry name" value="PK_Tyr_Ser-Thr"/>
    <property type="match status" value="1"/>
</dbReference>
<dbReference type="OrthoDB" id="2432957at2759"/>
<evidence type="ECO:0000313" key="3">
    <source>
        <dbReference type="EMBL" id="GES79702.1"/>
    </source>
</evidence>
<dbReference type="Proteomes" id="UP000615446">
    <property type="component" value="Unassembled WGS sequence"/>
</dbReference>
<dbReference type="GO" id="GO:0005737">
    <property type="term" value="C:cytoplasm"/>
    <property type="evidence" value="ECO:0007669"/>
    <property type="project" value="TreeGrafter"/>
</dbReference>
<keyword evidence="3" id="KW-0808">Transferase</keyword>
<evidence type="ECO:0000313" key="2">
    <source>
        <dbReference type="EMBL" id="GBC07325.1"/>
    </source>
</evidence>
<gene>
    <name evidence="3" type="ORF">RCL2_000700200</name>
    <name evidence="2" type="ORF">RclHR1_00740008</name>
</gene>
<dbReference type="SUPFAM" id="SSF56112">
    <property type="entry name" value="Protein kinase-like (PK-like)"/>
    <property type="match status" value="1"/>
</dbReference>
<reference evidence="2 4" key="1">
    <citation type="submission" date="2017-11" db="EMBL/GenBank/DDBJ databases">
        <title>The genome of Rhizophagus clarus HR1 reveals common genetic basis of auxotrophy among arbuscular mycorrhizal fungi.</title>
        <authorList>
            <person name="Kobayashi Y."/>
        </authorList>
    </citation>
    <scope>NUCLEOTIDE SEQUENCE [LARGE SCALE GENOMIC DNA]</scope>
    <source>
        <strain evidence="2 4">HR1</strain>
    </source>
</reference>
<dbReference type="EMBL" id="BLAL01000044">
    <property type="protein sequence ID" value="GES79702.1"/>
    <property type="molecule type" value="Genomic_DNA"/>
</dbReference>
<dbReference type="GO" id="GO:0007165">
    <property type="term" value="P:signal transduction"/>
    <property type="evidence" value="ECO:0007669"/>
    <property type="project" value="TreeGrafter"/>
</dbReference>
<dbReference type="GO" id="GO:0004672">
    <property type="term" value="F:protein kinase activity"/>
    <property type="evidence" value="ECO:0007669"/>
    <property type="project" value="InterPro"/>
</dbReference>
<evidence type="ECO:0000259" key="1">
    <source>
        <dbReference type="PROSITE" id="PS50011"/>
    </source>
</evidence>
<dbReference type="PROSITE" id="PS50011">
    <property type="entry name" value="PROTEIN_KINASE_DOM"/>
    <property type="match status" value="1"/>
</dbReference>
<dbReference type="InterPro" id="IPR011009">
    <property type="entry name" value="Kinase-like_dom_sf"/>
</dbReference>
<sequence length="400" mass="46256">MRESENCPDCNKTTSFGWCISCERIFMKEKFPYWSSENKDIDKLIRYTQLNASQACDYLEWIPFEAFEMVGYIGSGGLSCIYSALWMEGPRQNWNNITQEWTRTGPIKVALKRLNNSLNISSSYVDQFEAYYKCIQSALFAEIFGITKDPTSNYMVVMKYYENGNLYQCLDRFKGTLPWKVIINILQGIAIGLEKIHNKGKIHGNLHGGNLLIEVEEISTDTGDVYIDIRIGDTGLYGPSYNTENKNIRLNQIYGVLPYVAPEVLRGEDYSTASDIYSFGIIMHTLATGRKPWYNEPHDINLAKNICDSKRLEISEDMPKFYAELMQQCCDNEPKKRPIASLLYKKISWCKLFCDYDDTKRYKLLSQLSNTYTHPKIHPEAYYISRLLYFPELSNSTGYL</sequence>
<dbReference type="GO" id="GO:0005524">
    <property type="term" value="F:ATP binding"/>
    <property type="evidence" value="ECO:0007669"/>
    <property type="project" value="InterPro"/>
</dbReference>
<dbReference type="PANTHER" id="PTHR23257">
    <property type="entry name" value="SERINE-THREONINE PROTEIN KINASE"/>
    <property type="match status" value="1"/>
</dbReference>
<accession>A0A2Z6S8M3</accession>
<keyword evidence="3" id="KW-0418">Kinase</keyword>
<keyword evidence="4" id="KW-1185">Reference proteome</keyword>
<dbReference type="AlphaFoldDB" id="A0A2Z6S8M3"/>
<name>A0A2Z6S8M3_9GLOM</name>
<dbReference type="PANTHER" id="PTHR23257:SF963">
    <property type="entry name" value="AT08303P"/>
    <property type="match status" value="1"/>
</dbReference>
<dbReference type="Gene3D" id="1.10.510.10">
    <property type="entry name" value="Transferase(Phosphotransferase) domain 1"/>
    <property type="match status" value="1"/>
</dbReference>
<dbReference type="InterPro" id="IPR001245">
    <property type="entry name" value="Ser-Thr/Tyr_kinase_cat_dom"/>
</dbReference>
<organism evidence="2 4">
    <name type="scientific">Rhizophagus clarus</name>
    <dbReference type="NCBI Taxonomy" id="94130"/>
    <lineage>
        <taxon>Eukaryota</taxon>
        <taxon>Fungi</taxon>
        <taxon>Fungi incertae sedis</taxon>
        <taxon>Mucoromycota</taxon>
        <taxon>Glomeromycotina</taxon>
        <taxon>Glomeromycetes</taxon>
        <taxon>Glomerales</taxon>
        <taxon>Glomeraceae</taxon>
        <taxon>Rhizophagus</taxon>
    </lineage>
</organism>
<reference evidence="3" key="2">
    <citation type="submission" date="2019-10" db="EMBL/GenBank/DDBJ databases">
        <title>Conservation and host-specific expression of non-tandemly repeated heterogenous ribosome RNA gene in arbuscular mycorrhizal fungi.</title>
        <authorList>
            <person name="Maeda T."/>
            <person name="Kobayashi Y."/>
            <person name="Nakagawa T."/>
            <person name="Ezawa T."/>
            <person name="Yamaguchi K."/>
            <person name="Bino T."/>
            <person name="Nishimoto Y."/>
            <person name="Shigenobu S."/>
            <person name="Kawaguchi M."/>
        </authorList>
    </citation>
    <scope>NUCLEOTIDE SEQUENCE</scope>
    <source>
        <strain evidence="3">HR1</strain>
    </source>
</reference>
<dbReference type="InterPro" id="IPR000719">
    <property type="entry name" value="Prot_kinase_dom"/>
</dbReference>
<proteinExistence type="predicted"/>
<protein>
    <submittedName>
        <fullName evidence="3">Kinase-like domain-containing protein</fullName>
    </submittedName>
</protein>
<feature type="domain" description="Protein kinase" evidence="1">
    <location>
        <begin position="67"/>
        <end position="350"/>
    </location>
</feature>